<protein>
    <submittedName>
        <fullName evidence="2">Uncharacterized protein</fullName>
    </submittedName>
</protein>
<dbReference type="AlphaFoldDB" id="A0AAD3HLW1"/>
<gene>
    <name evidence="2" type="ORF">Agub_g7702</name>
</gene>
<feature type="non-terminal residue" evidence="2">
    <location>
        <position position="1"/>
    </location>
</feature>
<evidence type="ECO:0000256" key="1">
    <source>
        <dbReference type="SAM" id="MobiDB-lite"/>
    </source>
</evidence>
<feature type="non-terminal residue" evidence="2">
    <location>
        <position position="222"/>
    </location>
</feature>
<proteinExistence type="predicted"/>
<sequence length="222" mass="23883">LGSPSRHRHHSGPGQGPRAGASKGGGRWLLSAEGADADALQALRSLSVLVMLLGRHLPGHVPPVMVLLTASVSQAAAGSEALQLQCLATWRVFLRCIEANAPTLLERVAVQATVLLLQLLQSTRDKVATAAAGVVTLLVVDYRAHVRRALSRMPPLPAEVPGLQRVRGVLQEELQLADARKRLQQLIDSLQHESLAVRQVALRELRSFLSGQRSLVADLMAR</sequence>
<feature type="region of interest" description="Disordered" evidence="1">
    <location>
        <begin position="1"/>
        <end position="25"/>
    </location>
</feature>
<dbReference type="EMBL" id="BMAR01000013">
    <property type="protein sequence ID" value="GFR46174.1"/>
    <property type="molecule type" value="Genomic_DNA"/>
</dbReference>
<dbReference type="Proteomes" id="UP001054857">
    <property type="component" value="Unassembled WGS sequence"/>
</dbReference>
<comment type="caution">
    <text evidence="2">The sequence shown here is derived from an EMBL/GenBank/DDBJ whole genome shotgun (WGS) entry which is preliminary data.</text>
</comment>
<dbReference type="InterPro" id="IPR016024">
    <property type="entry name" value="ARM-type_fold"/>
</dbReference>
<evidence type="ECO:0000313" key="2">
    <source>
        <dbReference type="EMBL" id="GFR46174.1"/>
    </source>
</evidence>
<name>A0AAD3HLW1_9CHLO</name>
<evidence type="ECO:0000313" key="3">
    <source>
        <dbReference type="Proteomes" id="UP001054857"/>
    </source>
</evidence>
<reference evidence="2 3" key="1">
    <citation type="journal article" date="2021" name="Sci. Rep.">
        <title>Genome sequencing of the multicellular alga Astrephomene provides insights into convergent evolution of germ-soma differentiation.</title>
        <authorList>
            <person name="Yamashita S."/>
            <person name="Yamamoto K."/>
            <person name="Matsuzaki R."/>
            <person name="Suzuki S."/>
            <person name="Yamaguchi H."/>
            <person name="Hirooka S."/>
            <person name="Minakuchi Y."/>
            <person name="Miyagishima S."/>
            <person name="Kawachi M."/>
            <person name="Toyoda A."/>
            <person name="Nozaki H."/>
        </authorList>
    </citation>
    <scope>NUCLEOTIDE SEQUENCE [LARGE SCALE GENOMIC DNA]</scope>
    <source>
        <strain evidence="2 3">NIES-4017</strain>
    </source>
</reference>
<organism evidence="2 3">
    <name type="scientific">Astrephomene gubernaculifera</name>
    <dbReference type="NCBI Taxonomy" id="47775"/>
    <lineage>
        <taxon>Eukaryota</taxon>
        <taxon>Viridiplantae</taxon>
        <taxon>Chlorophyta</taxon>
        <taxon>core chlorophytes</taxon>
        <taxon>Chlorophyceae</taxon>
        <taxon>CS clade</taxon>
        <taxon>Chlamydomonadales</taxon>
        <taxon>Astrephomenaceae</taxon>
        <taxon>Astrephomene</taxon>
    </lineage>
</organism>
<dbReference type="SUPFAM" id="SSF48371">
    <property type="entry name" value="ARM repeat"/>
    <property type="match status" value="1"/>
</dbReference>
<feature type="compositionally biased region" description="Gly residues" evidence="1">
    <location>
        <begin position="13"/>
        <end position="25"/>
    </location>
</feature>
<keyword evidence="3" id="KW-1185">Reference proteome</keyword>
<feature type="compositionally biased region" description="Basic residues" evidence="1">
    <location>
        <begin position="1"/>
        <end position="11"/>
    </location>
</feature>
<accession>A0AAD3HLW1</accession>